<dbReference type="InterPro" id="IPR032875">
    <property type="entry name" value="Succ_CoA_lig_flav_dom"/>
</dbReference>
<dbReference type="SUPFAM" id="SSF52210">
    <property type="entry name" value="Succinyl-CoA synthetase domains"/>
    <property type="match status" value="2"/>
</dbReference>
<gene>
    <name evidence="7" type="ORF">GCM10009107_55470</name>
</gene>
<dbReference type="InterPro" id="IPR036291">
    <property type="entry name" value="NAD(P)-bd_dom_sf"/>
</dbReference>
<feature type="domain" description="N-acetyltransferase" evidence="6">
    <location>
        <begin position="748"/>
        <end position="903"/>
    </location>
</feature>
<dbReference type="Pfam" id="PF13380">
    <property type="entry name" value="CoA_binding_2"/>
    <property type="match status" value="1"/>
</dbReference>
<dbReference type="InterPro" id="IPR003781">
    <property type="entry name" value="CoA-bd"/>
</dbReference>
<keyword evidence="1 7" id="KW-0436">Ligase</keyword>
<dbReference type="PROSITE" id="PS50975">
    <property type="entry name" value="ATP_GRASP"/>
    <property type="match status" value="1"/>
</dbReference>
<dbReference type="PANTHER" id="PTHR43334">
    <property type="entry name" value="ACETATE--COA LIGASE [ADP-FORMING]"/>
    <property type="match status" value="1"/>
</dbReference>
<organism evidence="7 8">
    <name type="scientific">Ideonella azotifigens</name>
    <dbReference type="NCBI Taxonomy" id="513160"/>
    <lineage>
        <taxon>Bacteria</taxon>
        <taxon>Pseudomonadati</taxon>
        <taxon>Pseudomonadota</taxon>
        <taxon>Betaproteobacteria</taxon>
        <taxon>Burkholderiales</taxon>
        <taxon>Sphaerotilaceae</taxon>
        <taxon>Ideonella</taxon>
    </lineage>
</organism>
<evidence type="ECO:0000256" key="1">
    <source>
        <dbReference type="ARBA" id="ARBA00022598"/>
    </source>
</evidence>
<dbReference type="Gene3D" id="3.40.630.30">
    <property type="match status" value="1"/>
</dbReference>
<dbReference type="Gene3D" id="3.30.470.20">
    <property type="entry name" value="ATP-grasp fold, B domain"/>
    <property type="match status" value="1"/>
</dbReference>
<keyword evidence="2 4" id="KW-0547">Nucleotide-binding</keyword>
<dbReference type="SUPFAM" id="SSF51735">
    <property type="entry name" value="NAD(P)-binding Rossmann-fold domains"/>
    <property type="match status" value="1"/>
</dbReference>
<keyword evidence="8" id="KW-1185">Reference proteome</keyword>
<name>A0ABP3VST0_9BURK</name>
<dbReference type="CDD" id="cd04301">
    <property type="entry name" value="NAT_SF"/>
    <property type="match status" value="1"/>
</dbReference>
<proteinExistence type="predicted"/>
<evidence type="ECO:0000313" key="8">
    <source>
        <dbReference type="Proteomes" id="UP001500279"/>
    </source>
</evidence>
<dbReference type="SMART" id="SM00881">
    <property type="entry name" value="CoA_binding"/>
    <property type="match status" value="1"/>
</dbReference>
<dbReference type="Proteomes" id="UP001500279">
    <property type="component" value="Unassembled WGS sequence"/>
</dbReference>
<dbReference type="GO" id="GO:0016874">
    <property type="term" value="F:ligase activity"/>
    <property type="evidence" value="ECO:0007669"/>
    <property type="project" value="UniProtKB-KW"/>
</dbReference>
<dbReference type="InterPro" id="IPR016181">
    <property type="entry name" value="Acyl_CoA_acyltransferase"/>
</dbReference>
<sequence length="903" mass="95345">MHDGLPLFYAEPAMSIRHLDSMFAPRSVAVFGASDRPASVGATVWRNLRQGGFGGARWAVNPKHGQIAGEEAYADVASLPEAPELAVICTPAATVARLIEDLGARGTRAAVVLSAGMDEAMRRAMLEAAGRHMLRIIGPNGLGLLSPHAHLNASLAHTCAQPGDLALVSQSGSLMSAVLDWANGRGIGFSHCISLGEHVDVDLGDLLDWLASDARTRAILLYVESITSARKFMSAARAAARNKPVLVVKAGRSHDQAAALSHTGALAGSDLVYDAAIRRAGMLRVDTLEEFFTAVETLAHFHGQPIDQAAPWPAQLTLLSNGAGAGVLAADAAALAGVALAPLSEATLRALNVALPANWRHGNPVDIMGDAPVARYVLALKTLLGDPANGSVLLMHAPTAIVPSGEIAAALAPLGKLAPGRLLGCWLGDAAVQGARNTFRAAGIPCYDQPEEAVRAFSMLQTYRYNQQELLQTPAVQAARPAHDWTLSRALIDAVLSQGREMLSEPEAGQLLAGAGVPVVETRVVAPQADAAVEAARLIGYPVVLKVLSPQVSHKRDVGGVALGLASDEAVREAAGGMLRRVAELLPMAGVTGFTVQPMVQRPHALALVLGTRVDPVFGPVVLFGQGGSAVEVLADRAIALPPLNGPLALALIGRTRVARLLAGWRDVPAAKLDAVVAALEAISDLLAAEPRIAEIDINPLLADAQGVLALDARVRVSAAAPGGTAHFAILPYPSELVETFEWQGRQLTLRPVRPEDEAQHRAFLERLDPEDVRLRVFYSRRSIEHSELARLTQIDYGREMAFIATGPAAAGGDETLGVVRAVCDPDNLQAEFGIIVRSDLQGSGLGRRLMHKLISYLRARSVQRLVATVLVDNQRMLQLARELGFSVEAPDAGVRRISLELN</sequence>
<evidence type="ECO:0000259" key="6">
    <source>
        <dbReference type="PROSITE" id="PS51186"/>
    </source>
</evidence>
<dbReference type="Pfam" id="PF13549">
    <property type="entry name" value="ATP-grasp_5"/>
    <property type="match status" value="1"/>
</dbReference>
<evidence type="ECO:0000313" key="7">
    <source>
        <dbReference type="EMBL" id="GAA0766963.1"/>
    </source>
</evidence>
<keyword evidence="3 4" id="KW-0067">ATP-binding</keyword>
<dbReference type="EMBL" id="BAAAEW010000045">
    <property type="protein sequence ID" value="GAA0766963.1"/>
    <property type="molecule type" value="Genomic_DNA"/>
</dbReference>
<evidence type="ECO:0000256" key="2">
    <source>
        <dbReference type="ARBA" id="ARBA00022741"/>
    </source>
</evidence>
<comment type="caution">
    <text evidence="7">The sequence shown here is derived from an EMBL/GenBank/DDBJ whole genome shotgun (WGS) entry which is preliminary data.</text>
</comment>
<dbReference type="Gene3D" id="3.40.50.720">
    <property type="entry name" value="NAD(P)-binding Rossmann-like Domain"/>
    <property type="match status" value="1"/>
</dbReference>
<dbReference type="Gene3D" id="3.40.50.261">
    <property type="entry name" value="Succinyl-CoA synthetase domains"/>
    <property type="match status" value="2"/>
</dbReference>
<dbReference type="InterPro" id="IPR016102">
    <property type="entry name" value="Succinyl-CoA_synth-like"/>
</dbReference>
<dbReference type="InterPro" id="IPR051538">
    <property type="entry name" value="Acyl-CoA_Synth/Transferase"/>
</dbReference>
<accession>A0ABP3VST0</accession>
<evidence type="ECO:0000256" key="4">
    <source>
        <dbReference type="PROSITE-ProRule" id="PRU00409"/>
    </source>
</evidence>
<dbReference type="Pfam" id="PF00583">
    <property type="entry name" value="Acetyltransf_1"/>
    <property type="match status" value="1"/>
</dbReference>
<evidence type="ECO:0000259" key="5">
    <source>
        <dbReference type="PROSITE" id="PS50975"/>
    </source>
</evidence>
<dbReference type="InterPro" id="IPR013815">
    <property type="entry name" value="ATP_grasp_subdomain_1"/>
</dbReference>
<dbReference type="SUPFAM" id="SSF55729">
    <property type="entry name" value="Acyl-CoA N-acyltransferases (Nat)"/>
    <property type="match status" value="1"/>
</dbReference>
<evidence type="ECO:0000256" key="3">
    <source>
        <dbReference type="ARBA" id="ARBA00022840"/>
    </source>
</evidence>
<dbReference type="InterPro" id="IPR000182">
    <property type="entry name" value="GNAT_dom"/>
</dbReference>
<dbReference type="Pfam" id="PF13607">
    <property type="entry name" value="Succ_CoA_lig"/>
    <property type="match status" value="1"/>
</dbReference>
<dbReference type="Gene3D" id="3.30.1490.20">
    <property type="entry name" value="ATP-grasp fold, A domain"/>
    <property type="match status" value="1"/>
</dbReference>
<dbReference type="PROSITE" id="PS51186">
    <property type="entry name" value="GNAT"/>
    <property type="match status" value="1"/>
</dbReference>
<dbReference type="SUPFAM" id="SSF56059">
    <property type="entry name" value="Glutathione synthetase ATP-binding domain-like"/>
    <property type="match status" value="1"/>
</dbReference>
<reference evidence="8" key="1">
    <citation type="journal article" date="2019" name="Int. J. Syst. Evol. Microbiol.">
        <title>The Global Catalogue of Microorganisms (GCM) 10K type strain sequencing project: providing services to taxonomists for standard genome sequencing and annotation.</title>
        <authorList>
            <consortium name="The Broad Institute Genomics Platform"/>
            <consortium name="The Broad Institute Genome Sequencing Center for Infectious Disease"/>
            <person name="Wu L."/>
            <person name="Ma J."/>
        </authorList>
    </citation>
    <scope>NUCLEOTIDE SEQUENCE [LARGE SCALE GENOMIC DNA]</scope>
    <source>
        <strain evidence="8">JCM 15503</strain>
    </source>
</reference>
<dbReference type="InterPro" id="IPR011761">
    <property type="entry name" value="ATP-grasp"/>
</dbReference>
<feature type="domain" description="ATP-grasp" evidence="5">
    <location>
        <begin position="509"/>
        <end position="546"/>
    </location>
</feature>
<dbReference type="PANTHER" id="PTHR43334:SF1">
    <property type="entry name" value="3-HYDROXYPROPIONATE--COA LIGASE [ADP-FORMING]"/>
    <property type="match status" value="1"/>
</dbReference>
<protein>
    <submittedName>
        <fullName evidence="7">Bifunctional acetate--CoA ligase family protein/GNAT family N-acetyltransferase</fullName>
    </submittedName>
</protein>